<feature type="compositionally biased region" description="Basic and acidic residues" evidence="6">
    <location>
        <begin position="1"/>
        <end position="25"/>
    </location>
</feature>
<dbReference type="InterPro" id="IPR036412">
    <property type="entry name" value="HAD-like_sf"/>
</dbReference>
<dbReference type="Gene3D" id="3.40.1110.10">
    <property type="entry name" value="Calcium-transporting ATPase, cytoplasmic domain N"/>
    <property type="match status" value="1"/>
</dbReference>
<dbReference type="InterPro" id="IPR044492">
    <property type="entry name" value="P_typ_ATPase_HD_dom"/>
</dbReference>
<feature type="domain" description="P-type ATPase A" evidence="8">
    <location>
        <begin position="206"/>
        <end position="304"/>
    </location>
</feature>
<keyword evidence="5 7" id="KW-0472">Membrane</keyword>
<proteinExistence type="predicted"/>
<name>A0A9D1GR15_9MOLU</name>
<feature type="transmembrane region" description="Helical" evidence="7">
    <location>
        <begin position="1234"/>
        <end position="1257"/>
    </location>
</feature>
<dbReference type="SFLD" id="SFLDS00003">
    <property type="entry name" value="Haloacid_Dehalogenase"/>
    <property type="match status" value="1"/>
</dbReference>
<evidence type="ECO:0000256" key="4">
    <source>
        <dbReference type="ARBA" id="ARBA00022989"/>
    </source>
</evidence>
<dbReference type="GO" id="GO:0016020">
    <property type="term" value="C:membrane"/>
    <property type="evidence" value="ECO:0007669"/>
    <property type="project" value="UniProtKB-SubCell"/>
</dbReference>
<dbReference type="InterPro" id="IPR023299">
    <property type="entry name" value="ATPase_P-typ_cyto_dom_N"/>
</dbReference>
<keyword evidence="3" id="KW-1278">Translocase</keyword>
<feature type="transmembrane region" description="Helical" evidence="7">
    <location>
        <begin position="761"/>
        <end position="782"/>
    </location>
</feature>
<dbReference type="Proteomes" id="UP000886758">
    <property type="component" value="Unassembled WGS sequence"/>
</dbReference>
<dbReference type="PRINTS" id="PR00119">
    <property type="entry name" value="CATATPASE"/>
</dbReference>
<dbReference type="PANTHER" id="PTHR42861">
    <property type="entry name" value="CALCIUM-TRANSPORTING ATPASE"/>
    <property type="match status" value="1"/>
</dbReference>
<feature type="transmembrane region" description="Helical" evidence="7">
    <location>
        <begin position="318"/>
        <end position="343"/>
    </location>
</feature>
<dbReference type="EMBL" id="DVLF01000122">
    <property type="protein sequence ID" value="HIT50185.1"/>
    <property type="molecule type" value="Genomic_DNA"/>
</dbReference>
<dbReference type="AlphaFoldDB" id="A0A9D1GR15"/>
<evidence type="ECO:0000256" key="1">
    <source>
        <dbReference type="ARBA" id="ARBA00004141"/>
    </source>
</evidence>
<dbReference type="Pfam" id="PF00122">
    <property type="entry name" value="E1-E2_ATPase"/>
    <property type="match status" value="1"/>
</dbReference>
<evidence type="ECO:0000313" key="9">
    <source>
        <dbReference type="EMBL" id="HIT50185.1"/>
    </source>
</evidence>
<feature type="transmembrane region" description="Helical" evidence="7">
    <location>
        <begin position="146"/>
        <end position="169"/>
    </location>
</feature>
<dbReference type="PROSITE" id="PS00154">
    <property type="entry name" value="ATPASE_E1_E2"/>
    <property type="match status" value="1"/>
</dbReference>
<dbReference type="GO" id="GO:0016887">
    <property type="term" value="F:ATP hydrolysis activity"/>
    <property type="evidence" value="ECO:0007669"/>
    <property type="project" value="InterPro"/>
</dbReference>
<dbReference type="SFLD" id="SFLDG00002">
    <property type="entry name" value="C1.7:_P-type_atpase_like"/>
    <property type="match status" value="1"/>
</dbReference>
<keyword evidence="4 7" id="KW-1133">Transmembrane helix</keyword>
<dbReference type="Gene3D" id="1.20.1110.10">
    <property type="entry name" value="Calcium-transporting ATPase, transmembrane domain"/>
    <property type="match status" value="1"/>
</dbReference>
<evidence type="ECO:0000313" key="10">
    <source>
        <dbReference type="Proteomes" id="UP000886758"/>
    </source>
</evidence>
<feature type="transmembrane region" description="Helical" evidence="7">
    <location>
        <begin position="732"/>
        <end position="749"/>
    </location>
</feature>
<dbReference type="InterPro" id="IPR001757">
    <property type="entry name" value="P_typ_ATPase"/>
</dbReference>
<evidence type="ECO:0000259" key="8">
    <source>
        <dbReference type="Pfam" id="PF00122"/>
    </source>
</evidence>
<feature type="transmembrane region" description="Helical" evidence="7">
    <location>
        <begin position="794"/>
        <end position="813"/>
    </location>
</feature>
<feature type="transmembrane region" description="Helical" evidence="7">
    <location>
        <begin position="355"/>
        <end position="380"/>
    </location>
</feature>
<comment type="subcellular location">
    <subcellularLocation>
        <location evidence="1">Membrane</location>
        <topology evidence="1">Multi-pass membrane protein</topology>
    </subcellularLocation>
</comment>
<dbReference type="InterPro" id="IPR023214">
    <property type="entry name" value="HAD_sf"/>
</dbReference>
<dbReference type="SUPFAM" id="SSF56784">
    <property type="entry name" value="HAD-like"/>
    <property type="match status" value="1"/>
</dbReference>
<dbReference type="InterPro" id="IPR018303">
    <property type="entry name" value="ATPase_P-typ_P_site"/>
</dbReference>
<keyword evidence="2 7" id="KW-0812">Transmembrane</keyword>
<organism evidence="9 10">
    <name type="scientific">Candidatus Pelethenecus faecipullorum</name>
    <dbReference type="NCBI Taxonomy" id="2840900"/>
    <lineage>
        <taxon>Bacteria</taxon>
        <taxon>Bacillati</taxon>
        <taxon>Mycoplasmatota</taxon>
        <taxon>Mollicutes</taxon>
        <taxon>Candidatus Pelethenecus</taxon>
    </lineage>
</organism>
<feature type="region of interest" description="Disordered" evidence="6">
    <location>
        <begin position="1"/>
        <end position="28"/>
    </location>
</feature>
<dbReference type="Gene3D" id="3.40.50.1000">
    <property type="entry name" value="HAD superfamily/HAD-like"/>
    <property type="match status" value="1"/>
</dbReference>
<dbReference type="NCBIfam" id="TIGR01494">
    <property type="entry name" value="ATPase_P-type"/>
    <property type="match status" value="2"/>
</dbReference>
<evidence type="ECO:0000256" key="2">
    <source>
        <dbReference type="ARBA" id="ARBA00022692"/>
    </source>
</evidence>
<feature type="transmembrane region" description="Helical" evidence="7">
    <location>
        <begin position="825"/>
        <end position="845"/>
    </location>
</feature>
<evidence type="ECO:0000256" key="5">
    <source>
        <dbReference type="ARBA" id="ARBA00023136"/>
    </source>
</evidence>
<feature type="region of interest" description="Disordered" evidence="6">
    <location>
        <begin position="67"/>
        <end position="87"/>
    </location>
</feature>
<dbReference type="SUPFAM" id="SSF81665">
    <property type="entry name" value="Calcium ATPase, transmembrane domain M"/>
    <property type="match status" value="1"/>
</dbReference>
<protein>
    <submittedName>
        <fullName evidence="9">HAD-IC family P-type ATPase</fullName>
    </submittedName>
</protein>
<dbReference type="Gene3D" id="2.70.150.10">
    <property type="entry name" value="Calcium-transporting ATPase, cytoplasmic transduction domain A"/>
    <property type="match status" value="1"/>
</dbReference>
<dbReference type="InterPro" id="IPR008250">
    <property type="entry name" value="ATPase_P-typ_transduc_dom_A_sf"/>
</dbReference>
<dbReference type="GO" id="GO:0005524">
    <property type="term" value="F:ATP binding"/>
    <property type="evidence" value="ECO:0007669"/>
    <property type="project" value="InterPro"/>
</dbReference>
<dbReference type="Pfam" id="PF00702">
    <property type="entry name" value="Hydrolase"/>
    <property type="match status" value="1"/>
</dbReference>
<dbReference type="InterPro" id="IPR059000">
    <property type="entry name" value="ATPase_P-type_domA"/>
</dbReference>
<feature type="transmembrane region" description="Helical" evidence="7">
    <location>
        <begin position="175"/>
        <end position="193"/>
    </location>
</feature>
<evidence type="ECO:0000256" key="6">
    <source>
        <dbReference type="SAM" id="MobiDB-lite"/>
    </source>
</evidence>
<comment type="caution">
    <text evidence="9">The sequence shown here is derived from an EMBL/GenBank/DDBJ whole genome shotgun (WGS) entry which is preliminary data.</text>
</comment>
<feature type="transmembrane region" description="Helical" evidence="7">
    <location>
        <begin position="700"/>
        <end position="720"/>
    </location>
</feature>
<dbReference type="SUPFAM" id="SSF81653">
    <property type="entry name" value="Calcium ATPase, transduction domain A"/>
    <property type="match status" value="1"/>
</dbReference>
<reference evidence="9" key="2">
    <citation type="journal article" date="2021" name="PeerJ">
        <title>Extensive microbial diversity within the chicken gut microbiome revealed by metagenomics and culture.</title>
        <authorList>
            <person name="Gilroy R."/>
            <person name="Ravi A."/>
            <person name="Getino M."/>
            <person name="Pursley I."/>
            <person name="Horton D.L."/>
            <person name="Alikhan N.F."/>
            <person name="Baker D."/>
            <person name="Gharbi K."/>
            <person name="Hall N."/>
            <person name="Watson M."/>
            <person name="Adriaenssens E.M."/>
            <person name="Foster-Nyarko E."/>
            <person name="Jarju S."/>
            <person name="Secka A."/>
            <person name="Antonio M."/>
            <person name="Oren A."/>
            <person name="Chaudhuri R.R."/>
            <person name="La Ragione R."/>
            <person name="Hildebrand F."/>
            <person name="Pallen M.J."/>
        </authorList>
    </citation>
    <scope>NUCLEOTIDE SEQUENCE</scope>
    <source>
        <strain evidence="9">ChiW17-6978</strain>
    </source>
</reference>
<dbReference type="InterPro" id="IPR023298">
    <property type="entry name" value="ATPase_P-typ_TM_dom_sf"/>
</dbReference>
<gene>
    <name evidence="9" type="ORF">IAD46_04070</name>
</gene>
<accession>A0A9D1GR15</accession>
<dbReference type="SFLD" id="SFLDF00027">
    <property type="entry name" value="p-type_atpase"/>
    <property type="match status" value="1"/>
</dbReference>
<evidence type="ECO:0000256" key="3">
    <source>
        <dbReference type="ARBA" id="ARBA00022967"/>
    </source>
</evidence>
<reference evidence="9" key="1">
    <citation type="submission" date="2020-10" db="EMBL/GenBank/DDBJ databases">
        <authorList>
            <person name="Gilroy R."/>
        </authorList>
    </citation>
    <scope>NUCLEOTIDE SEQUENCE</scope>
    <source>
        <strain evidence="9">ChiW17-6978</strain>
    </source>
</reference>
<sequence length="1271" mass="141337">MANFDDKSIFTKKQNENASLKNKEEKEDEALSVLTEELKDETVLEEKTELPVEEEKVKIIAEETVESDKDRKIREKREKKETRLQEKERQKMIMVHRKALKKNPENIKRYDTDPQSGLPDDIVEKRVFDNLVNSSKKGSTKSIKKIIFSNIFTFFNIVTITIAVWLMTVQAWTDLVFLVIVTANVIIGIYQEIKAKKAIDRLSLISAPSARVIRGGIEKEINVEEVVLDDLLVLHSGNQICADSVVVDGTVEVNESLLTGESNAIIKNPGDLLFSGSFVVSGKCRARVDKVGKENYIEKLADQAKKYQKPKSDLLKSLNLIIIVMAVLIIPIGITLFCLQHLINGIDYITAVRKTAGAMVGMIPSGLWLLTSVALFVGIIRLSQKNVLVQELYCIEMLARVNVLCLDKTGTITDGTMSVKNVIDYNSLYGLTTKNIVSAMLNALNESNLTSKALEDKFGLNKRIKHLATIPFSSQRKLNAVTFDKMGTFALGAPEFVLKKYYATIQKDVDRYAAQGYRVLCLAHFNGMIENNHLPESTPEVISLILIEDNIRPDAIQTIDYFKKSGVSVRVISGDNPITVSKISQRAGIENADQYISLDGLSDSEVERAALKYTVFGRVSPSQKRLLVTTLKNAGHTVAMTGDGVNDILALKEADCSIAIASGSEAARNVSHLVLLDSNFGSMPKVVAEGRRVINNVTSVAALFLTKTIFSLLLAIQAMLSGGAYPISTNQLIMIDFFAIGLPSFFLALEPNNKEVEGRFLSNVIKGALPGALTILIIAMMVFLLSDGLNLDSISLSTIIVLAATHTCLMVLFKVCKPFNTLRRSLCIGCYTAALLISFLLPQFLELRPLVSFSEYYSSSLKQTIMKYCPEIQISDDYYYVFDGKVTQYQRVPSESRLNVSSTYDESSSKFYYMVNQTNLYEEVVIPELSYLTSNSIVLGGDPVYIYNKATSDQEYLKYEENYVSYFSVDQNGYLYYKDNAVYKTLKETDEYYGFYNKYGGNLTKEVHICIMPTVILKNDQLIVTPATSSSSSNSGIMTYKTALTTKDTLQLKIDTKTMELLVNDQKLYMTLDDGTQGPAYKVELPTFSFNKNLDVLVNGIKTDVSVEKFGISQIITGNTIADTSLITVVPYDASYYIIDKTATSLNPSEGANSNVALSNLLICPDITTTESGYYIIGGYYTEFKATSDTPEPKIDDQYNLILGNIVTDYKISASTVSNITGGMVKELSVSGKVFLIMLCLLSIPLMRFFQMIVPWIKNQVAFVKKLLSKF</sequence>
<dbReference type="PRINTS" id="PR00120">
    <property type="entry name" value="HATPASE"/>
</dbReference>
<evidence type="ECO:0000256" key="7">
    <source>
        <dbReference type="SAM" id="Phobius"/>
    </source>
</evidence>